<proteinExistence type="predicted"/>
<dbReference type="RefSeq" id="WP_058580806.1">
    <property type="nucleotide sequence ID" value="NZ_LOPU01000016.1"/>
</dbReference>
<sequence>MIAALLDRVADRFDADRSALSYSLYSGTRGPTGYITVFVYESENPVAVCRFARWDDAEVHGEWERLTRLRDLVSSSERLRTTVETPLDVEYVDDTPVIFKEFLGGQPAHYSFRHFDQYAETFLSNATDWLVAFAEGTVDARTYDSAAKREQLSASTLPGSDAYVEHFATDDQFFLGPTHGDYDGTNILVGSNLDVRSVIDFEYFQTDGVPLVDLLKLIIETALYVFDSYTEATNRAFFRDCRFSRAVGRCVSTYCSGVGIDERRFVDVLPLYPALRLGPTPRADHTPWNLRFYRHLYDTLSLTDAIVWAPDCKNSR</sequence>
<organism evidence="1 2">
    <name type="scientific">Haloprofundus marisrubri</name>
    <dbReference type="NCBI Taxonomy" id="1514971"/>
    <lineage>
        <taxon>Archaea</taxon>
        <taxon>Methanobacteriati</taxon>
        <taxon>Methanobacteriota</taxon>
        <taxon>Stenosarchaea group</taxon>
        <taxon>Halobacteria</taxon>
        <taxon>Halobacteriales</taxon>
        <taxon>Haloferacaceae</taxon>
        <taxon>Haloprofundus</taxon>
    </lineage>
</organism>
<evidence type="ECO:0008006" key="3">
    <source>
        <dbReference type="Google" id="ProtNLM"/>
    </source>
</evidence>
<dbReference type="STRING" id="1514971.AUR64_07520"/>
<dbReference type="EMBL" id="LOPU01000016">
    <property type="protein sequence ID" value="KTG11007.1"/>
    <property type="molecule type" value="Genomic_DNA"/>
</dbReference>
<dbReference type="InterPro" id="IPR011009">
    <property type="entry name" value="Kinase-like_dom_sf"/>
</dbReference>
<reference evidence="1 2" key="1">
    <citation type="submission" date="2015-12" db="EMBL/GenBank/DDBJ databases">
        <title>Haloprofundus marisrubri gen. nov., sp. nov., an extremely halophilic archaeon isolated from the Discovery deep brine-seawater interface in the Red Sea.</title>
        <authorList>
            <person name="Zhang G."/>
            <person name="Stingl U."/>
            <person name="Rashid M."/>
        </authorList>
    </citation>
    <scope>NUCLEOTIDE SEQUENCE [LARGE SCALE GENOMIC DNA]</scope>
    <source>
        <strain evidence="1 2">SB9</strain>
    </source>
</reference>
<dbReference type="Proteomes" id="UP000054387">
    <property type="component" value="Unassembled WGS sequence"/>
</dbReference>
<evidence type="ECO:0000313" key="1">
    <source>
        <dbReference type="EMBL" id="KTG11007.1"/>
    </source>
</evidence>
<dbReference type="Gene3D" id="3.90.1200.10">
    <property type="match status" value="1"/>
</dbReference>
<dbReference type="OrthoDB" id="373724at2157"/>
<protein>
    <recommendedName>
        <fullName evidence="3">Aminoglycoside phosphotransferase domain-containing protein</fullName>
    </recommendedName>
</protein>
<keyword evidence="2" id="KW-1185">Reference proteome</keyword>
<dbReference type="SUPFAM" id="SSF56112">
    <property type="entry name" value="Protein kinase-like (PK-like)"/>
    <property type="match status" value="1"/>
</dbReference>
<gene>
    <name evidence="1" type="ORF">AUR64_07520</name>
</gene>
<name>A0A0W1RD12_9EURY</name>
<comment type="caution">
    <text evidence="1">The sequence shown here is derived from an EMBL/GenBank/DDBJ whole genome shotgun (WGS) entry which is preliminary data.</text>
</comment>
<dbReference type="AlphaFoldDB" id="A0A0W1RD12"/>
<accession>A0A0W1RD12</accession>
<evidence type="ECO:0000313" key="2">
    <source>
        <dbReference type="Proteomes" id="UP000054387"/>
    </source>
</evidence>